<evidence type="ECO:0000313" key="3">
    <source>
        <dbReference type="Proteomes" id="UP001293593"/>
    </source>
</evidence>
<comment type="caution">
    <text evidence="2">The sequence shown here is derived from an EMBL/GenBank/DDBJ whole genome shotgun (WGS) entry which is preliminary data.</text>
</comment>
<dbReference type="PANTHER" id="PTHR31170">
    <property type="entry name" value="BNAC04G53230D PROTEIN"/>
    <property type="match status" value="1"/>
</dbReference>
<accession>A0AAE1KA42</accession>
<proteinExistence type="predicted"/>
<dbReference type="InterPro" id="IPR004158">
    <property type="entry name" value="DUF247_pln"/>
</dbReference>
<name>A0AAE1KA42_9FABA</name>
<keyword evidence="3" id="KW-1185">Reference proteome</keyword>
<dbReference type="Pfam" id="PF03140">
    <property type="entry name" value="DUF247"/>
    <property type="match status" value="1"/>
</dbReference>
<dbReference type="AlphaFoldDB" id="A0AAE1KA42"/>
<keyword evidence="1" id="KW-0812">Transmembrane</keyword>
<dbReference type="EMBL" id="JAWXYG010000007">
    <property type="protein sequence ID" value="KAK4268115.1"/>
    <property type="molecule type" value="Genomic_DNA"/>
</dbReference>
<keyword evidence="1" id="KW-1133">Transmembrane helix</keyword>
<gene>
    <name evidence="2" type="ORF">QN277_024816</name>
</gene>
<sequence>MCQRLLISEDLSLTSLLYKCIYSIRRKALHPQVLIYWCYLLLFNLLNLNLLNNQMVQKMDSVISVEWLMEQFRISEEKNKPTFESDCCIYRVPTNLRKYNEEAYTPTFISIGPYHYGDKRLESTKDFKLWFFNVFVRRNPAKKLRDYIQDMISSVYKIRQCYSETIQMSDEEFAVMILMDACFIIEFFIDLTGPPEGRHLDKNPWPKVYMKLDLLLLENQIPFFVLDGLFNLAYPNGLVDGTCSFVELAFNFFNKEFLGYSVSTGWDPTDIHIQNCFLRSKVYHLNDMLRRFYLPDELPGREFHLPKPICSASQLREAGIQFKASEKSNRTKVHFSKGVLTLPCFRVRDCTETMIRNVIAFEQCHFPHSSWITDYVMLWDHLINTEKDIDLLVHKGIIENFLSDNNAVASMVNRLCRNVVSTSFNREYIVLFERLNKFYNNPCHKHKAIFRHEYMSSPWRIASVVAAIVLLVLTLIQTICSVISSPYFTNSSKVPSLS</sequence>
<keyword evidence="1" id="KW-0472">Membrane</keyword>
<feature type="transmembrane region" description="Helical" evidence="1">
    <location>
        <begin position="33"/>
        <end position="51"/>
    </location>
</feature>
<evidence type="ECO:0000313" key="2">
    <source>
        <dbReference type="EMBL" id="KAK4268115.1"/>
    </source>
</evidence>
<dbReference type="PANTHER" id="PTHR31170:SF9">
    <property type="entry name" value="PROTEIN, PUTATIVE (DUF247)-RELATED"/>
    <property type="match status" value="1"/>
</dbReference>
<protein>
    <submittedName>
        <fullName evidence="2">Uncharacterized protein</fullName>
    </submittedName>
</protein>
<dbReference type="Proteomes" id="UP001293593">
    <property type="component" value="Unassembled WGS sequence"/>
</dbReference>
<organism evidence="2 3">
    <name type="scientific">Acacia crassicarpa</name>
    <name type="common">northern wattle</name>
    <dbReference type="NCBI Taxonomy" id="499986"/>
    <lineage>
        <taxon>Eukaryota</taxon>
        <taxon>Viridiplantae</taxon>
        <taxon>Streptophyta</taxon>
        <taxon>Embryophyta</taxon>
        <taxon>Tracheophyta</taxon>
        <taxon>Spermatophyta</taxon>
        <taxon>Magnoliopsida</taxon>
        <taxon>eudicotyledons</taxon>
        <taxon>Gunneridae</taxon>
        <taxon>Pentapetalae</taxon>
        <taxon>rosids</taxon>
        <taxon>fabids</taxon>
        <taxon>Fabales</taxon>
        <taxon>Fabaceae</taxon>
        <taxon>Caesalpinioideae</taxon>
        <taxon>mimosoid clade</taxon>
        <taxon>Acacieae</taxon>
        <taxon>Acacia</taxon>
    </lineage>
</organism>
<evidence type="ECO:0000256" key="1">
    <source>
        <dbReference type="SAM" id="Phobius"/>
    </source>
</evidence>
<reference evidence="2" key="1">
    <citation type="submission" date="2023-10" db="EMBL/GenBank/DDBJ databases">
        <title>Chromosome-level genome of the transformable northern wattle, Acacia crassicarpa.</title>
        <authorList>
            <person name="Massaro I."/>
            <person name="Sinha N.R."/>
            <person name="Poethig S."/>
            <person name="Leichty A.R."/>
        </authorList>
    </citation>
    <scope>NUCLEOTIDE SEQUENCE</scope>
    <source>
        <strain evidence="2">Acra3RX</strain>
        <tissue evidence="2">Leaf</tissue>
    </source>
</reference>
<feature type="transmembrane region" description="Helical" evidence="1">
    <location>
        <begin position="461"/>
        <end position="488"/>
    </location>
</feature>